<evidence type="ECO:0000256" key="2">
    <source>
        <dbReference type="SAM" id="MobiDB-lite"/>
    </source>
</evidence>
<sequence>MTNCYNLNCNINKKIYKVVYLAVNDTFNFVEYNTLYNQYKDTIHNLRNSENYEQELEKIKQMYNNLQFNYSGIDKIKYIFVGPYPLDNDNSASSGINSILKKISESRRIEEASIPNLKSYFGESFITEIGDISVDKFKEIIFIPSYILQNDSIFSIKNNIHTYLNKNSSNKECFLPEQQLLMVNLEEDDSSYYKYFNNSSEDDEDDELDENEPINIHISKLYSKIINQKHRLSNSNILKILESIGLIVDNIDIRELFDKESDFNLNLLSLNDFLENKTIRFYVKDLLKKKILSHKFYTTKQINVYLNPILLSNINDKFSESCYIKYIKHLGKYITINNNLKKKILQSFGNINNNTIYLYNFNNIYKSIIRASLGDNSLESVNEILSFYFPNINKDKYSDYISMDCSENLEKFNEKFLLSNKIHYNLEKIKLNDDTYIEVINSSIKYINLQHQLNINTLDLIYVFNNLKLSQEVPFTKIRDFGNTYIYKIFKMITQVKNTNYFPLVSKDILKKWIKYTDIEFYNHTLIDLKSNHKYLVYKLKLFNVKSGGIINGKLFKINNDDTLDIQLENNSIISNIEESFIHGSNIDQLVIGDNISFYNFETIYAQINIFKNGVIEFKTFLRNIFIINVEEYHTKIINKFNTFIDKLKNLPIYKPNIGIFSIPKNILNFNTEFYNTNIVSSSHQFDIKLNSEYNLDFDSAIKLARGFYSYFNVKEEIFVKNQPVKFFNNESWEDAIILELRENGNYNINLTEGNISKDDVDYRYIKSVGNTEYRRFLHFTYNRTSYFNNLPLIKILIRKLLSKDTKDNHGMITQKILDKFEIEAHEAEKIIKQVIEENKNNSINDNYGIDIKIFNLDKTIINGDSVYKILVEGYQNIYQLNQIMEIIKLFLNTYVTIYYIDTDKTSEIFECFKSYIDEKEVINEIENTKEEVDDNFFGDFLAGDDEVDDEVDDDFFGDILEEYDEGSGDEDMEQFLNNENTEDDMRVLNIKKDTSKLVIAKKTKLSGILQKLYDSDSKLFSWGIGEKKTRQMYARACQSQKHPKVITNQKKIEIDQKYPNSYDPSNETLDEKFDPSTLSNNKTYDCDTELSQDIYRNPPNGKGKLKCKSLKHGSSRDNQHWYICPRIWDLIDNVSLNISDLTFETPFTPSKTDFRIHKGDDGDENNGKDISFFQPKFNGRGLIVNKKLNPSMTKSLWIAGESERYQYPGLLKKDTHPLGLSTPCCYETRSFNVEKHFLNDMNDETELAQYWKKIKNRDTNEIYYIKTDPKSNQTSKLTAKEYKAKGFIAPEETYNTYLQKWPKKLDYKPVRIGLLPESLFKYLGMDNANIQTGHIENCDNKGNGIFLRRGIKQSHNTFFSLISDIYGNNYSDKTIINLILEKITLEDFRKLNNGNLEIEFKDNLPTIFSSFQNYLEYTMSDEDKSWVHFAEYLTRPNNWLFKNGLVLIVIEYIYDDLEKYQILCPYFTNFNNNPNAQIVLVLKHGRYYEPIYFFEPPFSSSNFSKTVTIKNILSNPNLFKYKFYKIFYDIYLSNCLNNKKPDPFLVQNLKDNNKISIKNMYLNKSQTLNRVLLYLILFICNNNTEFYPKYLVSDNYNKIVGVILRNHVYVSCYPSKKDININKVTIINWTVFFKQVQFLKSSGKSYKKTDVEKYPWTKSELSKLNTESNEIYDDTLWEWLTDPIQNNIIYFNDDKFDNFKSGNILLDIVTLNKNLNLIERLISERLNNKSNLNISIVRMINNEKSIVVGVQTKSGNIIPIKHIKQKEIPIDINSINIKNIDQIDKELYNYSTFYSDKLFYTKNTINEVIQILSKIKESYLDLDDKYDIKNILSIDNDNTIGILLNCDILIPIKSILNSEALDILDKQYEIINVYNINNYEENIKSYFQLWKFSNYELNIKPFRNVVSSQKMVTKIILQNGQILNLNPTNQFIIHDTNSISEFRLSIIPESEFNIEIGDLKPSIYHSEFVDNRIKFMKQIKYKKTIYMLIKKTLSQYFQNSNIQNIKSFIIDQLENEGKTISQKRKELYLVIEEIFKFLFFGENISENDFNKLEINHINHICKKYKEKKCDTFCILDEHEQEPIDEREIFKSLLTFNINNKNIMNDIDLLKKELKSEEDNLENLKKEFINHNIKLFKEKQYNIDLLKNIKDVIDDIRKQEKVCKLKILSLNYDSVINTSLIKNLMNHFLEEIIRNKFKRTQIFENIQLEFSKEKYTYDNKNEILIRDEDIIANIINSIYQNIKNSFYKNIDIFDYKYKALKVSSFDQQTKNLFTRKSCISKTLNKNIKFIIHKDKKFKNNPKLSNSYNIRLNDGEFQKIKMYLDFENAILNKCTVNSSNSNIQFTKKK</sequence>
<feature type="coiled-coil region" evidence="1">
    <location>
        <begin position="2100"/>
        <end position="2134"/>
    </location>
</feature>
<reference evidence="3" key="1">
    <citation type="journal article" date="2020" name="Nature">
        <title>Giant virus diversity and host interactions through global metagenomics.</title>
        <authorList>
            <person name="Schulz F."/>
            <person name="Roux S."/>
            <person name="Paez-Espino D."/>
            <person name="Jungbluth S."/>
            <person name="Walsh D.A."/>
            <person name="Denef V.J."/>
            <person name="McMahon K.D."/>
            <person name="Konstantinidis K.T."/>
            <person name="Eloe-Fadrosh E.A."/>
            <person name="Kyrpides N.C."/>
            <person name="Woyke T."/>
        </authorList>
    </citation>
    <scope>NUCLEOTIDE SEQUENCE</scope>
    <source>
        <strain evidence="3">GVMAG-S-1017745-26</strain>
    </source>
</reference>
<name>A0A6C0LYL7_9ZZZZ</name>
<keyword evidence="1" id="KW-0175">Coiled coil</keyword>
<evidence type="ECO:0000313" key="3">
    <source>
        <dbReference type="EMBL" id="QHU35118.1"/>
    </source>
</evidence>
<proteinExistence type="predicted"/>
<feature type="compositionally biased region" description="Polar residues" evidence="2">
    <location>
        <begin position="1059"/>
        <end position="1068"/>
    </location>
</feature>
<evidence type="ECO:0000256" key="1">
    <source>
        <dbReference type="SAM" id="Coils"/>
    </source>
</evidence>
<organism evidence="3">
    <name type="scientific">viral metagenome</name>
    <dbReference type="NCBI Taxonomy" id="1070528"/>
    <lineage>
        <taxon>unclassified sequences</taxon>
        <taxon>metagenomes</taxon>
        <taxon>organismal metagenomes</taxon>
    </lineage>
</organism>
<accession>A0A6C0LYL7</accession>
<protein>
    <submittedName>
        <fullName evidence="3">Uncharacterized protein</fullName>
    </submittedName>
</protein>
<feature type="region of interest" description="Disordered" evidence="2">
    <location>
        <begin position="1057"/>
        <end position="1077"/>
    </location>
</feature>
<dbReference type="EMBL" id="MN740583">
    <property type="protein sequence ID" value="QHU35118.1"/>
    <property type="molecule type" value="Genomic_DNA"/>
</dbReference>